<keyword evidence="2" id="KW-0732">Signal</keyword>
<keyword evidence="4" id="KW-1185">Reference proteome</keyword>
<proteinExistence type="predicted"/>
<feature type="compositionally biased region" description="Polar residues" evidence="1">
    <location>
        <begin position="514"/>
        <end position="556"/>
    </location>
</feature>
<dbReference type="AlphaFoldDB" id="A0A1M6LTT2"/>
<organism evidence="3 4">
    <name type="scientific">Dethiosulfatibacter aminovorans DSM 17477</name>
    <dbReference type="NCBI Taxonomy" id="1121476"/>
    <lineage>
        <taxon>Bacteria</taxon>
        <taxon>Bacillati</taxon>
        <taxon>Bacillota</taxon>
        <taxon>Tissierellia</taxon>
        <taxon>Dethiosulfatibacter</taxon>
    </lineage>
</organism>
<dbReference type="EMBL" id="FQZL01000034">
    <property type="protein sequence ID" value="SHJ74678.1"/>
    <property type="molecule type" value="Genomic_DNA"/>
</dbReference>
<reference evidence="3 4" key="1">
    <citation type="submission" date="2016-11" db="EMBL/GenBank/DDBJ databases">
        <authorList>
            <person name="Jaros S."/>
            <person name="Januszkiewicz K."/>
            <person name="Wedrychowicz H."/>
        </authorList>
    </citation>
    <scope>NUCLEOTIDE SEQUENCE [LARGE SCALE GENOMIC DNA]</scope>
    <source>
        <strain evidence="3 4">DSM 17477</strain>
    </source>
</reference>
<evidence type="ECO:0000256" key="1">
    <source>
        <dbReference type="SAM" id="MobiDB-lite"/>
    </source>
</evidence>
<gene>
    <name evidence="3" type="ORF">SAMN02745751_03276</name>
</gene>
<feature type="signal peptide" evidence="2">
    <location>
        <begin position="1"/>
        <end position="24"/>
    </location>
</feature>
<evidence type="ECO:0000313" key="3">
    <source>
        <dbReference type="EMBL" id="SHJ74678.1"/>
    </source>
</evidence>
<evidence type="ECO:0000313" key="4">
    <source>
        <dbReference type="Proteomes" id="UP000184052"/>
    </source>
</evidence>
<accession>A0A1M6LTT2</accession>
<dbReference type="RefSeq" id="WP_073050639.1">
    <property type="nucleotide sequence ID" value="NZ_FQZL01000034.1"/>
</dbReference>
<feature type="region of interest" description="Disordered" evidence="1">
    <location>
        <begin position="488"/>
        <end position="567"/>
    </location>
</feature>
<feature type="chain" id="PRO_5009919343" evidence="2">
    <location>
        <begin position="25"/>
        <end position="749"/>
    </location>
</feature>
<protein>
    <submittedName>
        <fullName evidence="3">Uncharacterized protein</fullName>
    </submittedName>
</protein>
<sequence length="749" mass="85579">MKKHLLICLFIAVTLLFNPVSASADLDGRAIFDDIDDMTSEEIVAEMKYVAAMAKDGKYYPQDRLHALEQQLAKNQTAEIERFKDQLKKDAEIAKQVDDLKAKAIAKAQEKGSELYGKHEDEIKAYVEDQARRALKMSETDWQARKDEFNKMYKEGSEAYEKHLAGYVEMAQKAYDAYNAYNQAKSDHPEAPEAAQKLVGFLNATGQVLNFAGEKMDKTPLRPIGEILKLYGAATGLGNTAATTAWNYVHRDGINPYFESQYSKGFEKAGLDITDHMFIEKSNLMLFDKNMRILKLPNGEYVVFNDKFEIVPGSNGKMLTAAEYEKLEQLYVSYANGKEEGWPNLTAEQLAQLVRGEKIKVTVDDNWWPRSDEIKEFTLESLMALGEKHADRTMSDDFYTSIDRILNGDQSLFGEIGDRLFGNARDRRNEIWELFSQYQDNNPSYDSLIHDREAFLEWIKEIKEANKDLSPEELKDLIRVILAMGTKDENRGNDDDKDKNPLVNALGEIDPQVTGANASGINTGESTGGNNEHWTQNTPEDFNGTSDSGFSNTGGTNRPMPGGSYPQGIGIPVLKPNIYLYPEKEEAIKVTFRYPRQLTTVIPDYMNYWKVTATPDGLIDDTYSFLFYEALVNDIFFQKNFGWKLPVDNREIIMEEILDLYRFNEQEKDDFMVFWLDKLDGKTDYLVYPQETVIIDRVMPVYVTPIPNKTYRIWFYFIPADGTEIVEPESVEVIVREGFTLVEWGGMYE</sequence>
<dbReference type="OrthoDB" id="9799897at2"/>
<evidence type="ECO:0000256" key="2">
    <source>
        <dbReference type="SAM" id="SignalP"/>
    </source>
</evidence>
<feature type="compositionally biased region" description="Basic and acidic residues" evidence="1">
    <location>
        <begin position="488"/>
        <end position="500"/>
    </location>
</feature>
<dbReference type="Proteomes" id="UP000184052">
    <property type="component" value="Unassembled WGS sequence"/>
</dbReference>
<dbReference type="STRING" id="1121476.SAMN02745751_03276"/>
<name>A0A1M6LTT2_9FIRM</name>